<feature type="domain" description="Ig-like" evidence="1">
    <location>
        <begin position="309"/>
        <end position="389"/>
    </location>
</feature>
<dbReference type="OMA" id="CKSENVH"/>
<evidence type="ECO:0000313" key="2">
    <source>
        <dbReference type="Ensembl" id="ENSPNAP00000003825.2"/>
    </source>
</evidence>
<dbReference type="Gene3D" id="2.60.40.10">
    <property type="entry name" value="Immunoglobulins"/>
    <property type="match status" value="4"/>
</dbReference>
<sequence length="406" mass="45006">ILYLLYSFGAEWSVKYNQQEICALKGSTVFMNGTFTHPEGLTVKETFWGKHTGEELTDLSKDPDYSGRVEFLTDDQKHFSLKLSDVIKRDEHQFCFRIKTNVEKERWVGTPGVQLRLTELHVEAPEEVTEGQTADLTCKTTYSLTDPFIWYKNGRPLTTKTIKNNQLHLQTVGSEDAGSYSCAVGGSQHLNSTAHSLRVRYPLKRVSVSISPSGEIVEGSSVTLTCSSDGNPPVKIYTWFKGSASVGEGKTYSIPNIRSEDSGEYTCQSRNDRGERRSTAVKINVLCRLLVIEITKIIIIFILSVSDPPKSVSVSISPSGEIVEGSSVTLTCSSDGNPPVKNYTWFKEGGPSSVRSGHSYSPLQSGSYYCKAQNQHGAQRSDLVPVDLNGETQDFCVKFLHLMIKE</sequence>
<dbReference type="InterPro" id="IPR003598">
    <property type="entry name" value="Ig_sub2"/>
</dbReference>
<organism evidence="2 3">
    <name type="scientific">Pygocentrus nattereri</name>
    <name type="common">Red-bellied piranha</name>
    <dbReference type="NCBI Taxonomy" id="42514"/>
    <lineage>
        <taxon>Eukaryota</taxon>
        <taxon>Metazoa</taxon>
        <taxon>Chordata</taxon>
        <taxon>Craniata</taxon>
        <taxon>Vertebrata</taxon>
        <taxon>Euteleostomi</taxon>
        <taxon>Actinopterygii</taxon>
        <taxon>Neopterygii</taxon>
        <taxon>Teleostei</taxon>
        <taxon>Ostariophysi</taxon>
        <taxon>Characiformes</taxon>
        <taxon>Characoidei</taxon>
        <taxon>Pygocentrus</taxon>
    </lineage>
</organism>
<dbReference type="AlphaFoldDB" id="A0A3B4BZ13"/>
<evidence type="ECO:0000259" key="1">
    <source>
        <dbReference type="PROSITE" id="PS50835"/>
    </source>
</evidence>
<keyword evidence="3" id="KW-1185">Reference proteome</keyword>
<protein>
    <recommendedName>
        <fullName evidence="1">Ig-like domain-containing protein</fullName>
    </recommendedName>
</protein>
<dbReference type="InterPro" id="IPR007110">
    <property type="entry name" value="Ig-like_dom"/>
</dbReference>
<name>A0A3B4BZ13_PYGNA</name>
<dbReference type="PANTHER" id="PTHR46013:SF4">
    <property type="entry name" value="B-CELL RECEPTOR CD22-RELATED"/>
    <property type="match status" value="1"/>
</dbReference>
<dbReference type="SMART" id="SM00409">
    <property type="entry name" value="IG"/>
    <property type="match status" value="3"/>
</dbReference>
<evidence type="ECO:0000313" key="3">
    <source>
        <dbReference type="Proteomes" id="UP001501920"/>
    </source>
</evidence>
<dbReference type="InterPro" id="IPR003599">
    <property type="entry name" value="Ig_sub"/>
</dbReference>
<reference evidence="2 3" key="1">
    <citation type="submission" date="2020-10" db="EMBL/GenBank/DDBJ databases">
        <title>Pygocentrus nattereri (red-bellied piranha) genome, fPygNat1, primary haplotype.</title>
        <authorList>
            <person name="Myers G."/>
            <person name="Meyer A."/>
            <person name="Karagic N."/>
            <person name="Pippel M."/>
            <person name="Winkler S."/>
            <person name="Tracey A."/>
            <person name="Wood J."/>
            <person name="Formenti G."/>
            <person name="Howe K."/>
            <person name="Fedrigo O."/>
            <person name="Jarvis E.D."/>
        </authorList>
    </citation>
    <scope>NUCLEOTIDE SEQUENCE [LARGE SCALE GENOMIC DNA]</scope>
</reference>
<dbReference type="InterPro" id="IPR036179">
    <property type="entry name" value="Ig-like_dom_sf"/>
</dbReference>
<dbReference type="SMART" id="SM00408">
    <property type="entry name" value="IGc2"/>
    <property type="match status" value="3"/>
</dbReference>
<feature type="domain" description="Ig-like" evidence="1">
    <location>
        <begin position="111"/>
        <end position="198"/>
    </location>
</feature>
<dbReference type="Pfam" id="PF13895">
    <property type="entry name" value="Ig_2"/>
    <property type="match status" value="2"/>
</dbReference>
<dbReference type="Proteomes" id="UP001501920">
    <property type="component" value="Chromosome 12"/>
</dbReference>
<dbReference type="CDD" id="cd00096">
    <property type="entry name" value="Ig"/>
    <property type="match status" value="1"/>
</dbReference>
<accession>A0A3B4BZ13</accession>
<dbReference type="PROSITE" id="PS50835">
    <property type="entry name" value="IG_LIKE"/>
    <property type="match status" value="3"/>
</dbReference>
<dbReference type="SUPFAM" id="SSF48726">
    <property type="entry name" value="Immunoglobulin"/>
    <property type="match status" value="3"/>
</dbReference>
<dbReference type="PANTHER" id="PTHR46013">
    <property type="entry name" value="VASCULAR CELL ADHESION MOLECULE 1"/>
    <property type="match status" value="1"/>
</dbReference>
<dbReference type="Ensembl" id="ENSPNAT00000008048.2">
    <property type="protein sequence ID" value="ENSPNAP00000003825.2"/>
    <property type="gene ID" value="ENSPNAG00000010261.2"/>
</dbReference>
<dbReference type="Pfam" id="PF13927">
    <property type="entry name" value="Ig_3"/>
    <property type="match status" value="1"/>
</dbReference>
<dbReference type="InterPro" id="IPR013783">
    <property type="entry name" value="Ig-like_fold"/>
</dbReference>
<reference evidence="2" key="2">
    <citation type="submission" date="2025-08" db="UniProtKB">
        <authorList>
            <consortium name="Ensembl"/>
        </authorList>
    </citation>
    <scope>IDENTIFICATION</scope>
</reference>
<proteinExistence type="predicted"/>
<dbReference type="GeneTree" id="ENSGT01010000222294"/>
<reference evidence="2" key="3">
    <citation type="submission" date="2025-09" db="UniProtKB">
        <authorList>
            <consortium name="Ensembl"/>
        </authorList>
    </citation>
    <scope>IDENTIFICATION</scope>
</reference>
<feature type="domain" description="Ig-like" evidence="1">
    <location>
        <begin position="202"/>
        <end position="284"/>
    </location>
</feature>